<dbReference type="Gene3D" id="3.30.559.10">
    <property type="entry name" value="Chloramphenicol acetyltransferase-like domain"/>
    <property type="match status" value="1"/>
</dbReference>
<proteinExistence type="predicted"/>
<sequence>MRLTNVAQMLLPDGRLSSYGVLAGPPASSLPISFDQGRHVGAGDRPGSWMGISFRLPRHETREALAAAWLHVVERHGTLRTVFTADEAGGLSLHRVPVSAGTWTEHEVPAGLQLRDVLRGVLDSECRPFNRPSYRLVHVEPDDGSEPAVVIAADHSHLDMWSLLVLVRDLLACLDDLRAGVDSPGAGLPKPQDFAEHTTELAERGPAPDEVRARWHEIMEAGGGEMPVFPLPLGPLQPVPSERVEVWDVLDAAQLGRLTQRAADRGTRMLPLVVSEMAVVTQELAGQPLRAVFPVHSRYDDRWHSSVGWFITNAVLDCPSPDLDTAAAAVRETVNLGSVALADVLSPWGGMPNTPGMFALSWLDLRRLPVGVDPGPEGQYVSAAIRTDGVMLWFIVEDGGVHLRVRYPDTPEARRNVGAWIDAVIHRLQVYADAEAA</sequence>
<protein>
    <submittedName>
        <fullName evidence="1">Peptide synthetase</fullName>
    </submittedName>
</protein>
<reference evidence="1" key="1">
    <citation type="submission" date="2022-05" db="EMBL/GenBank/DDBJ databases">
        <authorList>
            <person name="Tuo L."/>
        </authorList>
    </citation>
    <scope>NUCLEOTIDE SEQUENCE</scope>
    <source>
        <strain evidence="1">BSK12Z-4</strain>
    </source>
</reference>
<dbReference type="AlphaFoldDB" id="A0A9X2D4T9"/>
<dbReference type="InterPro" id="IPR023213">
    <property type="entry name" value="CAT-like_dom_sf"/>
</dbReference>
<dbReference type="RefSeq" id="WP_250825931.1">
    <property type="nucleotide sequence ID" value="NZ_JAMOIL010000001.1"/>
</dbReference>
<dbReference type="GO" id="GO:0031177">
    <property type="term" value="F:phosphopantetheine binding"/>
    <property type="evidence" value="ECO:0007669"/>
    <property type="project" value="TreeGrafter"/>
</dbReference>
<dbReference type="EMBL" id="JAMOIL010000001">
    <property type="protein sequence ID" value="MCM0619024.1"/>
    <property type="molecule type" value="Genomic_DNA"/>
</dbReference>
<gene>
    <name evidence="1" type="ORF">M8330_01790</name>
</gene>
<comment type="caution">
    <text evidence="1">The sequence shown here is derived from an EMBL/GenBank/DDBJ whole genome shotgun (WGS) entry which is preliminary data.</text>
</comment>
<dbReference type="PANTHER" id="PTHR45527">
    <property type="entry name" value="NONRIBOSOMAL PEPTIDE SYNTHETASE"/>
    <property type="match status" value="1"/>
</dbReference>
<dbReference type="GO" id="GO:0043041">
    <property type="term" value="P:amino acid activation for nonribosomal peptide biosynthetic process"/>
    <property type="evidence" value="ECO:0007669"/>
    <property type="project" value="TreeGrafter"/>
</dbReference>
<dbReference type="PANTHER" id="PTHR45527:SF1">
    <property type="entry name" value="FATTY ACID SYNTHASE"/>
    <property type="match status" value="1"/>
</dbReference>
<keyword evidence="2" id="KW-1185">Reference proteome</keyword>
<dbReference type="Gene3D" id="3.30.559.30">
    <property type="entry name" value="Nonribosomal peptide synthetase, condensation domain"/>
    <property type="match status" value="1"/>
</dbReference>
<dbReference type="GO" id="GO:0044550">
    <property type="term" value="P:secondary metabolite biosynthetic process"/>
    <property type="evidence" value="ECO:0007669"/>
    <property type="project" value="TreeGrafter"/>
</dbReference>
<dbReference type="SUPFAM" id="SSF52777">
    <property type="entry name" value="CoA-dependent acyltransferases"/>
    <property type="match status" value="2"/>
</dbReference>
<dbReference type="GO" id="GO:0005737">
    <property type="term" value="C:cytoplasm"/>
    <property type="evidence" value="ECO:0007669"/>
    <property type="project" value="TreeGrafter"/>
</dbReference>
<evidence type="ECO:0000313" key="2">
    <source>
        <dbReference type="Proteomes" id="UP001139485"/>
    </source>
</evidence>
<organism evidence="1 2">
    <name type="scientific">Nocardioides bruguierae</name>
    <dbReference type="NCBI Taxonomy" id="2945102"/>
    <lineage>
        <taxon>Bacteria</taxon>
        <taxon>Bacillati</taxon>
        <taxon>Actinomycetota</taxon>
        <taxon>Actinomycetes</taxon>
        <taxon>Propionibacteriales</taxon>
        <taxon>Nocardioidaceae</taxon>
        <taxon>Nocardioides</taxon>
    </lineage>
</organism>
<evidence type="ECO:0000313" key="1">
    <source>
        <dbReference type="EMBL" id="MCM0619024.1"/>
    </source>
</evidence>
<dbReference type="Proteomes" id="UP001139485">
    <property type="component" value="Unassembled WGS sequence"/>
</dbReference>
<accession>A0A9X2D4T9</accession>
<name>A0A9X2D4T9_9ACTN</name>